<proteinExistence type="predicted"/>
<feature type="region of interest" description="Disordered" evidence="3">
    <location>
        <begin position="406"/>
        <end position="437"/>
    </location>
</feature>
<accession>A0AA41YC52</accession>
<dbReference type="Gene3D" id="2.160.20.10">
    <property type="entry name" value="Single-stranded right-handed beta-helix, Pectin lyase-like"/>
    <property type="match status" value="1"/>
</dbReference>
<reference evidence="5" key="1">
    <citation type="submission" date="2022-10" db="EMBL/GenBank/DDBJ databases">
        <title>Gaoshiqiia sediminis gen. nov., sp. nov., isolated from coastal sediment.</title>
        <authorList>
            <person name="Yu W.X."/>
            <person name="Mu D.S."/>
            <person name="Du J.Z."/>
            <person name="Liang Y.Q."/>
        </authorList>
    </citation>
    <scope>NUCLEOTIDE SEQUENCE</scope>
    <source>
        <strain evidence="5">A06</strain>
    </source>
</reference>
<dbReference type="AlphaFoldDB" id="A0AA41YC52"/>
<dbReference type="PANTHER" id="PTHR42970:SF1">
    <property type="entry name" value="PECTATE LYASE C-RELATED"/>
    <property type="match status" value="1"/>
</dbReference>
<dbReference type="SUPFAM" id="SSF51126">
    <property type="entry name" value="Pectin lyase-like"/>
    <property type="match status" value="1"/>
</dbReference>
<dbReference type="InterPro" id="IPR011050">
    <property type="entry name" value="Pectin_lyase_fold/virulence"/>
</dbReference>
<gene>
    <name evidence="5" type="ORF">N2K84_05480</name>
</gene>
<dbReference type="Proteomes" id="UP001163821">
    <property type="component" value="Unassembled WGS sequence"/>
</dbReference>
<evidence type="ECO:0000256" key="2">
    <source>
        <dbReference type="ARBA" id="ARBA00023180"/>
    </source>
</evidence>
<feature type="chain" id="PRO_5041315095" evidence="4">
    <location>
        <begin position="23"/>
        <end position="460"/>
    </location>
</feature>
<evidence type="ECO:0000256" key="4">
    <source>
        <dbReference type="SAM" id="SignalP"/>
    </source>
</evidence>
<name>A0AA41YC52_9BACT</name>
<sequence length="460" mass="50834">MNQTRKAVGIFLMVLFSFTVNAQSTPAFPGAEGGGKYTPGGRGGKVLYVNNLSDDGEKGSLRWAATRKYPRIVVFKVSGTIELTKKLLIRSNDLTIAGQTAPGDGITIKNYPVKIDADNVIIRYLRFRMGDQTGQQSDALEGQFRKNIIIDHCSVSWSTDESASFYGNENFTMQWCILSESLNHSVHAKGNHGYGAIWGGKNASFHHNLLAHHNSRNPRFDHPGIYDSPEQMSEYRGNVDFSNNVVYNWYNHASYGGEAGQFNIVNNYYKPGKQSKRTDQFFQAYAEAYGYGSFYIAGNVVEGNREIIKDNSLGVDLKDDGKVSEILTPAPFAIAGQQKYEPAKKAFKQVLKHAGASLVRDEVDQRIVGEVKNGTTTYSGSKENIAGIIDSQQDVGGWPLLRTAAAPQDSDEDGMPDAWELKSKLNPNDSEDGNAIHKSGYTNLEVYLNQLANRKNSIQK</sequence>
<dbReference type="GO" id="GO:0016829">
    <property type="term" value="F:lyase activity"/>
    <property type="evidence" value="ECO:0007669"/>
    <property type="project" value="UniProtKB-KW"/>
</dbReference>
<feature type="signal peptide" evidence="4">
    <location>
        <begin position="1"/>
        <end position="22"/>
    </location>
</feature>
<comment type="caution">
    <text evidence="5">The sequence shown here is derived from an EMBL/GenBank/DDBJ whole genome shotgun (WGS) entry which is preliminary data.</text>
</comment>
<evidence type="ECO:0000313" key="6">
    <source>
        <dbReference type="Proteomes" id="UP001163821"/>
    </source>
</evidence>
<keyword evidence="6" id="KW-1185">Reference proteome</keyword>
<evidence type="ECO:0000256" key="1">
    <source>
        <dbReference type="ARBA" id="ARBA00022723"/>
    </source>
</evidence>
<dbReference type="EMBL" id="JAPAAF010000005">
    <property type="protein sequence ID" value="MCW0482172.1"/>
    <property type="molecule type" value="Genomic_DNA"/>
</dbReference>
<dbReference type="InterPro" id="IPR012334">
    <property type="entry name" value="Pectin_lyas_fold"/>
</dbReference>
<organism evidence="5 6">
    <name type="scientific">Gaoshiqia sediminis</name>
    <dbReference type="NCBI Taxonomy" id="2986998"/>
    <lineage>
        <taxon>Bacteria</taxon>
        <taxon>Pseudomonadati</taxon>
        <taxon>Bacteroidota</taxon>
        <taxon>Bacteroidia</taxon>
        <taxon>Marinilabiliales</taxon>
        <taxon>Prolixibacteraceae</taxon>
        <taxon>Gaoshiqia</taxon>
    </lineage>
</organism>
<dbReference type="RefSeq" id="WP_282590778.1">
    <property type="nucleotide sequence ID" value="NZ_JAPAAF010000005.1"/>
</dbReference>
<dbReference type="GO" id="GO:0046872">
    <property type="term" value="F:metal ion binding"/>
    <property type="evidence" value="ECO:0007669"/>
    <property type="project" value="UniProtKB-KW"/>
</dbReference>
<dbReference type="InterPro" id="IPR052063">
    <property type="entry name" value="Polysaccharide_Lyase_1"/>
</dbReference>
<protein>
    <submittedName>
        <fullName evidence="5">Pectate lyase</fullName>
    </submittedName>
</protein>
<keyword evidence="5" id="KW-0456">Lyase</keyword>
<keyword evidence="2" id="KW-0325">Glycoprotein</keyword>
<dbReference type="PANTHER" id="PTHR42970">
    <property type="entry name" value="PECTATE LYASE C-RELATED"/>
    <property type="match status" value="1"/>
</dbReference>
<keyword evidence="1" id="KW-0479">Metal-binding</keyword>
<evidence type="ECO:0000313" key="5">
    <source>
        <dbReference type="EMBL" id="MCW0482172.1"/>
    </source>
</evidence>
<evidence type="ECO:0000256" key="3">
    <source>
        <dbReference type="SAM" id="MobiDB-lite"/>
    </source>
</evidence>
<keyword evidence="4" id="KW-0732">Signal</keyword>